<name>A0A9Q1J2R9_SYNKA</name>
<evidence type="ECO:0000256" key="1">
    <source>
        <dbReference type="SAM" id="MobiDB-lite"/>
    </source>
</evidence>
<comment type="caution">
    <text evidence="2">The sequence shown here is derived from an EMBL/GenBank/DDBJ whole genome shotgun (WGS) entry which is preliminary data.</text>
</comment>
<sequence length="219" mass="25140">MRWWRLEREQVVKKVRRRDRGRQWLREKKRVEGPSSEGEVASQGVQSEGDEAEVGEEGIGFQSLFKESDSEAASMVTVESGSEEECAMESEVEGRPVKRMAEEGIELERMVKGKKIRAEVRERWDLMRNISDSEESGSSPRYQVTSPNRVPYFSEMKSPPDEPPSGDLRRGAGRKKKCKDQIAIDCTLDRTEWFSQASGARLNRDKCDLKLYGQWTETE</sequence>
<feature type="region of interest" description="Disordered" evidence="1">
    <location>
        <begin position="124"/>
        <end position="179"/>
    </location>
</feature>
<evidence type="ECO:0000313" key="3">
    <source>
        <dbReference type="Proteomes" id="UP001152622"/>
    </source>
</evidence>
<feature type="compositionally biased region" description="Polar residues" evidence="1">
    <location>
        <begin position="136"/>
        <end position="148"/>
    </location>
</feature>
<evidence type="ECO:0000313" key="2">
    <source>
        <dbReference type="EMBL" id="KAJ8364699.1"/>
    </source>
</evidence>
<keyword evidence="3" id="KW-1185">Reference proteome</keyword>
<dbReference type="EMBL" id="JAINUF010000004">
    <property type="protein sequence ID" value="KAJ8364699.1"/>
    <property type="molecule type" value="Genomic_DNA"/>
</dbReference>
<feature type="region of interest" description="Disordered" evidence="1">
    <location>
        <begin position="25"/>
        <end position="97"/>
    </location>
</feature>
<protein>
    <submittedName>
        <fullName evidence="2">Uncharacterized protein</fullName>
    </submittedName>
</protein>
<gene>
    <name evidence="2" type="ORF">SKAU_G00135300</name>
</gene>
<dbReference type="Proteomes" id="UP001152622">
    <property type="component" value="Chromosome 4"/>
</dbReference>
<feature type="compositionally biased region" description="Acidic residues" evidence="1">
    <location>
        <begin position="81"/>
        <end position="91"/>
    </location>
</feature>
<dbReference type="AlphaFoldDB" id="A0A9Q1J2R9"/>
<organism evidence="2 3">
    <name type="scientific">Synaphobranchus kaupii</name>
    <name type="common">Kaup's arrowtooth eel</name>
    <dbReference type="NCBI Taxonomy" id="118154"/>
    <lineage>
        <taxon>Eukaryota</taxon>
        <taxon>Metazoa</taxon>
        <taxon>Chordata</taxon>
        <taxon>Craniata</taxon>
        <taxon>Vertebrata</taxon>
        <taxon>Euteleostomi</taxon>
        <taxon>Actinopterygii</taxon>
        <taxon>Neopterygii</taxon>
        <taxon>Teleostei</taxon>
        <taxon>Anguilliformes</taxon>
        <taxon>Synaphobranchidae</taxon>
        <taxon>Synaphobranchus</taxon>
    </lineage>
</organism>
<accession>A0A9Q1J2R9</accession>
<proteinExistence type="predicted"/>
<reference evidence="2" key="1">
    <citation type="journal article" date="2023" name="Science">
        <title>Genome structures resolve the early diversification of teleost fishes.</title>
        <authorList>
            <person name="Parey E."/>
            <person name="Louis A."/>
            <person name="Montfort J."/>
            <person name="Bouchez O."/>
            <person name="Roques C."/>
            <person name="Iampietro C."/>
            <person name="Lluch J."/>
            <person name="Castinel A."/>
            <person name="Donnadieu C."/>
            <person name="Desvignes T."/>
            <person name="Floi Bucao C."/>
            <person name="Jouanno E."/>
            <person name="Wen M."/>
            <person name="Mejri S."/>
            <person name="Dirks R."/>
            <person name="Jansen H."/>
            <person name="Henkel C."/>
            <person name="Chen W.J."/>
            <person name="Zahm M."/>
            <person name="Cabau C."/>
            <person name="Klopp C."/>
            <person name="Thompson A.W."/>
            <person name="Robinson-Rechavi M."/>
            <person name="Braasch I."/>
            <person name="Lecointre G."/>
            <person name="Bobe J."/>
            <person name="Postlethwait J.H."/>
            <person name="Berthelot C."/>
            <person name="Roest Crollius H."/>
            <person name="Guiguen Y."/>
        </authorList>
    </citation>
    <scope>NUCLEOTIDE SEQUENCE</scope>
    <source>
        <strain evidence="2">WJC10195</strain>
    </source>
</reference>